<dbReference type="PANTHER" id="PTHR43364:SF4">
    <property type="entry name" value="NAD(P)-LINKED OXIDOREDUCTASE SUPERFAMILY PROTEIN"/>
    <property type="match status" value="1"/>
</dbReference>
<proteinExistence type="predicted"/>
<dbReference type="InterPro" id="IPR036812">
    <property type="entry name" value="NAD(P)_OxRdtase_dom_sf"/>
</dbReference>
<accession>A0A9D2SUK2</accession>
<reference evidence="3" key="2">
    <citation type="submission" date="2021-04" db="EMBL/GenBank/DDBJ databases">
        <authorList>
            <person name="Gilroy R."/>
        </authorList>
    </citation>
    <scope>NUCLEOTIDE SEQUENCE</scope>
    <source>
        <strain evidence="3">ChiW19-954</strain>
    </source>
</reference>
<feature type="domain" description="NADP-dependent oxidoreductase" evidence="2">
    <location>
        <begin position="16"/>
        <end position="319"/>
    </location>
</feature>
<evidence type="ECO:0000259" key="2">
    <source>
        <dbReference type="Pfam" id="PF00248"/>
    </source>
</evidence>
<reference evidence="3" key="1">
    <citation type="journal article" date="2021" name="PeerJ">
        <title>Extensive microbial diversity within the chicken gut microbiome revealed by metagenomics and culture.</title>
        <authorList>
            <person name="Gilroy R."/>
            <person name="Ravi A."/>
            <person name="Getino M."/>
            <person name="Pursley I."/>
            <person name="Horton D.L."/>
            <person name="Alikhan N.F."/>
            <person name="Baker D."/>
            <person name="Gharbi K."/>
            <person name="Hall N."/>
            <person name="Watson M."/>
            <person name="Adriaenssens E.M."/>
            <person name="Foster-Nyarko E."/>
            <person name="Jarju S."/>
            <person name="Secka A."/>
            <person name="Antonio M."/>
            <person name="Oren A."/>
            <person name="Chaudhuri R.R."/>
            <person name="La Ragione R."/>
            <person name="Hildebrand F."/>
            <person name="Pallen M.J."/>
        </authorList>
    </citation>
    <scope>NUCLEOTIDE SEQUENCE</scope>
    <source>
        <strain evidence="3">ChiW19-954</strain>
    </source>
</reference>
<evidence type="ECO:0000313" key="3">
    <source>
        <dbReference type="EMBL" id="HJC34395.1"/>
    </source>
</evidence>
<dbReference type="SUPFAM" id="SSF51430">
    <property type="entry name" value="NAD(P)-linked oxidoreductase"/>
    <property type="match status" value="1"/>
</dbReference>
<sequence length="322" mass="36871">MQTKITIPNTDIEIHPLGLGTVNAGLAWDGKDADRIFDAFLDMGGSLIDTAHVYSDWVQPERARSERVIGEWLERSGKRNCIVLATKGGHPDMTVPNPDTHISRMKKADMEADLDSSLKQLRTDYIDIYFYHRDDESQPAAELIEVMEEFRRKGKIRYYGCSNWTTSRMKAADQYCTEKEYRGFAANQALLNLGYKYMNPLDDDTLVYADEEMQQYHRGHTENLLMPYMGVCSGFFHKYIGKGPDAVKDSPYYTDGNLKMAERVRRICDKYNATVSQVVLGFFGQQDFDCAPLYGPKNTEQLEEAMKAFEIPFKKEDYADTV</sequence>
<dbReference type="Pfam" id="PF00248">
    <property type="entry name" value="Aldo_ket_red"/>
    <property type="match status" value="1"/>
</dbReference>
<protein>
    <submittedName>
        <fullName evidence="3">Aldo/keto reductase</fullName>
    </submittedName>
</protein>
<dbReference type="CDD" id="cd19082">
    <property type="entry name" value="AKR_AKR10A1_2"/>
    <property type="match status" value="1"/>
</dbReference>
<dbReference type="GO" id="GO:0005829">
    <property type="term" value="C:cytosol"/>
    <property type="evidence" value="ECO:0007669"/>
    <property type="project" value="TreeGrafter"/>
</dbReference>
<evidence type="ECO:0000256" key="1">
    <source>
        <dbReference type="ARBA" id="ARBA00023002"/>
    </source>
</evidence>
<comment type="caution">
    <text evidence="3">The sequence shown here is derived from an EMBL/GenBank/DDBJ whole genome shotgun (WGS) entry which is preliminary data.</text>
</comment>
<dbReference type="AlphaFoldDB" id="A0A9D2SUK2"/>
<organism evidence="3 4">
    <name type="scientific">Candidatus Mediterraneibacter faecipullorum</name>
    <dbReference type="NCBI Taxonomy" id="2838670"/>
    <lineage>
        <taxon>Bacteria</taxon>
        <taxon>Bacillati</taxon>
        <taxon>Bacillota</taxon>
        <taxon>Clostridia</taxon>
        <taxon>Lachnospirales</taxon>
        <taxon>Lachnospiraceae</taxon>
        <taxon>Mediterraneibacter</taxon>
    </lineage>
</organism>
<name>A0A9D2SUK2_9FIRM</name>
<evidence type="ECO:0000313" key="4">
    <source>
        <dbReference type="Proteomes" id="UP000823890"/>
    </source>
</evidence>
<keyword evidence="1" id="KW-0560">Oxidoreductase</keyword>
<dbReference type="PANTHER" id="PTHR43364">
    <property type="entry name" value="NADH-SPECIFIC METHYLGLYOXAL REDUCTASE-RELATED"/>
    <property type="match status" value="1"/>
</dbReference>
<dbReference type="InterPro" id="IPR023210">
    <property type="entry name" value="NADP_OxRdtase_dom"/>
</dbReference>
<dbReference type="Gene3D" id="3.20.20.100">
    <property type="entry name" value="NADP-dependent oxidoreductase domain"/>
    <property type="match status" value="1"/>
</dbReference>
<dbReference type="Proteomes" id="UP000823890">
    <property type="component" value="Unassembled WGS sequence"/>
</dbReference>
<dbReference type="EMBL" id="DWWO01000091">
    <property type="protein sequence ID" value="HJC34395.1"/>
    <property type="molecule type" value="Genomic_DNA"/>
</dbReference>
<dbReference type="GO" id="GO:0016491">
    <property type="term" value="F:oxidoreductase activity"/>
    <property type="evidence" value="ECO:0007669"/>
    <property type="project" value="UniProtKB-KW"/>
</dbReference>
<gene>
    <name evidence="3" type="ORF">H9758_07345</name>
</gene>
<dbReference type="InterPro" id="IPR050523">
    <property type="entry name" value="AKR_Detox_Biosynth"/>
</dbReference>